<name>A0ABP0Q1E7_9DINO</name>
<gene>
    <name evidence="1" type="ORF">CCMP2556_LOCUS39834</name>
</gene>
<protein>
    <submittedName>
        <fullName evidence="1">Uncharacterized protein</fullName>
    </submittedName>
</protein>
<evidence type="ECO:0000313" key="1">
    <source>
        <dbReference type="EMBL" id="CAK9081398.1"/>
    </source>
</evidence>
<dbReference type="Proteomes" id="UP001642484">
    <property type="component" value="Unassembled WGS sequence"/>
</dbReference>
<keyword evidence="2" id="KW-1185">Reference proteome</keyword>
<accession>A0ABP0Q1E7</accession>
<sequence length="99" mass="11146">MAITGRGSRDGGLMQNHKSLRAFFGGITQSCQTCSYPQPLATRHLFYRSENPMVKGCVHNRMLQLQRAGDPQNALRFAKCPHLHWCARFQDGGQQDAQI</sequence>
<organism evidence="1 2">
    <name type="scientific">Durusdinium trenchii</name>
    <dbReference type="NCBI Taxonomy" id="1381693"/>
    <lineage>
        <taxon>Eukaryota</taxon>
        <taxon>Sar</taxon>
        <taxon>Alveolata</taxon>
        <taxon>Dinophyceae</taxon>
        <taxon>Suessiales</taxon>
        <taxon>Symbiodiniaceae</taxon>
        <taxon>Durusdinium</taxon>
    </lineage>
</organism>
<reference evidence="1 2" key="1">
    <citation type="submission" date="2024-02" db="EMBL/GenBank/DDBJ databases">
        <authorList>
            <person name="Chen Y."/>
            <person name="Shah S."/>
            <person name="Dougan E. K."/>
            <person name="Thang M."/>
            <person name="Chan C."/>
        </authorList>
    </citation>
    <scope>NUCLEOTIDE SEQUENCE [LARGE SCALE GENOMIC DNA]</scope>
</reference>
<dbReference type="EMBL" id="CAXAMN010023840">
    <property type="protein sequence ID" value="CAK9081398.1"/>
    <property type="molecule type" value="Genomic_DNA"/>
</dbReference>
<comment type="caution">
    <text evidence="1">The sequence shown here is derived from an EMBL/GenBank/DDBJ whole genome shotgun (WGS) entry which is preliminary data.</text>
</comment>
<evidence type="ECO:0000313" key="2">
    <source>
        <dbReference type="Proteomes" id="UP001642484"/>
    </source>
</evidence>
<proteinExistence type="predicted"/>